<dbReference type="InterPro" id="IPR002372">
    <property type="entry name" value="PQQ_rpt_dom"/>
</dbReference>
<protein>
    <submittedName>
        <fullName evidence="2">Outer membrane protein YfgL</fullName>
    </submittedName>
</protein>
<evidence type="ECO:0000313" key="3">
    <source>
        <dbReference type="Proteomes" id="UP000029223"/>
    </source>
</evidence>
<dbReference type="Proteomes" id="UP000029223">
    <property type="component" value="Unassembled WGS sequence"/>
</dbReference>
<dbReference type="InterPro" id="IPR015943">
    <property type="entry name" value="WD40/YVTN_repeat-like_dom_sf"/>
</dbReference>
<organism evidence="2 3">
    <name type="scientific">Vibrio variabilis</name>
    <dbReference type="NCBI Taxonomy" id="990271"/>
    <lineage>
        <taxon>Bacteria</taxon>
        <taxon>Pseudomonadati</taxon>
        <taxon>Pseudomonadota</taxon>
        <taxon>Gammaproteobacteria</taxon>
        <taxon>Vibrionales</taxon>
        <taxon>Vibrionaceae</taxon>
        <taxon>Vibrio</taxon>
    </lineage>
</organism>
<reference evidence="3" key="1">
    <citation type="submission" date="2014-09" db="EMBL/GenBank/DDBJ databases">
        <title>Vibrio variabilis JCM 19239. (C206) whole genome shotgun sequence.</title>
        <authorList>
            <person name="Sawabe T."/>
            <person name="Meirelles P."/>
            <person name="Nakanishi M."/>
            <person name="Sayaka M."/>
            <person name="Hattori M."/>
            <person name="Ohkuma M."/>
        </authorList>
    </citation>
    <scope>NUCLEOTIDE SEQUENCE [LARGE SCALE GENOMIC DNA]</scope>
    <source>
        <strain evidence="3">JCM 19239</strain>
    </source>
</reference>
<sequence>MVHTSQGVLAALEQTSGEERWAISTDVPNLTLRGDSAPATVSGGVFWGTANGRLAAAIVERGQLIWQQPVGTPKVQQRSTVWWMLMPRQLF</sequence>
<accession>A0ABQ0J4V0</accession>
<name>A0ABQ0J4V0_9VIBR</name>
<evidence type="ECO:0000313" key="2">
    <source>
        <dbReference type="EMBL" id="GAL23806.1"/>
    </source>
</evidence>
<dbReference type="SUPFAM" id="SSF50998">
    <property type="entry name" value="Quinoprotein alcohol dehydrogenase-like"/>
    <property type="match status" value="1"/>
</dbReference>
<reference evidence="3" key="2">
    <citation type="submission" date="2014-09" db="EMBL/GenBank/DDBJ databases">
        <authorList>
            <consortium name="NBRP consortium"/>
            <person name="Sawabe T."/>
            <person name="Meirelles P."/>
            <person name="Nakanishi M."/>
            <person name="Sayaka M."/>
            <person name="Hattori M."/>
            <person name="Ohkuma M."/>
        </authorList>
    </citation>
    <scope>NUCLEOTIDE SEQUENCE [LARGE SCALE GENOMIC DNA]</scope>
    <source>
        <strain evidence="3">JCM 19239</strain>
    </source>
</reference>
<gene>
    <name evidence="2" type="ORF">JCM19239_7760</name>
</gene>
<keyword evidence="3" id="KW-1185">Reference proteome</keyword>
<evidence type="ECO:0000259" key="1">
    <source>
        <dbReference type="Pfam" id="PF13360"/>
    </source>
</evidence>
<dbReference type="EMBL" id="BBMS01000001">
    <property type="protein sequence ID" value="GAL23806.1"/>
    <property type="molecule type" value="Genomic_DNA"/>
</dbReference>
<dbReference type="Pfam" id="PF13360">
    <property type="entry name" value="PQQ_2"/>
    <property type="match status" value="1"/>
</dbReference>
<dbReference type="Gene3D" id="2.130.10.10">
    <property type="entry name" value="YVTN repeat-like/Quinoprotein amine dehydrogenase"/>
    <property type="match status" value="1"/>
</dbReference>
<proteinExistence type="predicted"/>
<dbReference type="InterPro" id="IPR011047">
    <property type="entry name" value="Quinoprotein_ADH-like_sf"/>
</dbReference>
<feature type="domain" description="Pyrrolo-quinoline quinone repeat" evidence="1">
    <location>
        <begin position="1"/>
        <end position="77"/>
    </location>
</feature>
<comment type="caution">
    <text evidence="2">The sequence shown here is derived from an EMBL/GenBank/DDBJ whole genome shotgun (WGS) entry which is preliminary data.</text>
</comment>